<name>W2JLG1_PHYNI</name>
<evidence type="ECO:0000313" key="3">
    <source>
        <dbReference type="Proteomes" id="UP000053864"/>
    </source>
</evidence>
<dbReference type="Proteomes" id="UP000053236">
    <property type="component" value="Unassembled WGS sequence"/>
</dbReference>
<protein>
    <submittedName>
        <fullName evidence="2">Uncharacterized protein</fullName>
    </submittedName>
</protein>
<dbReference type="EMBL" id="KI671289">
    <property type="protein sequence ID" value="ETL47285.1"/>
    <property type="molecule type" value="Genomic_DNA"/>
</dbReference>
<gene>
    <name evidence="1" type="ORF">L915_02978</name>
    <name evidence="2" type="ORF">L916_02954</name>
</gene>
<evidence type="ECO:0000313" key="1">
    <source>
        <dbReference type="EMBL" id="ETK93897.1"/>
    </source>
</evidence>
<dbReference type="Proteomes" id="UP000053864">
    <property type="component" value="Unassembled WGS sequence"/>
</dbReference>
<dbReference type="AlphaFoldDB" id="W2JLG1"/>
<proteinExistence type="predicted"/>
<dbReference type="EMBL" id="KI684786">
    <property type="protein sequence ID" value="ETK93897.1"/>
    <property type="molecule type" value="Genomic_DNA"/>
</dbReference>
<organism evidence="2 3">
    <name type="scientific">Phytophthora nicotianae</name>
    <name type="common">Potato buckeye rot agent</name>
    <name type="synonym">Phytophthora parasitica</name>
    <dbReference type="NCBI Taxonomy" id="4792"/>
    <lineage>
        <taxon>Eukaryota</taxon>
        <taxon>Sar</taxon>
        <taxon>Stramenopiles</taxon>
        <taxon>Oomycota</taxon>
        <taxon>Peronosporomycetes</taxon>
        <taxon>Peronosporales</taxon>
        <taxon>Peronosporaceae</taxon>
        <taxon>Phytophthora</taxon>
    </lineage>
</organism>
<reference evidence="1" key="1">
    <citation type="submission" date="2013-11" db="EMBL/GenBank/DDBJ databases">
        <title>The Genome Sequence of Phytophthora parasitica CJ02B3.</title>
        <authorList>
            <consortium name="The Broad Institute Genomics Platform"/>
            <person name="Russ C."/>
            <person name="Tyler B."/>
            <person name="Panabieres F."/>
            <person name="Shan W."/>
            <person name="Tripathy S."/>
            <person name="Grunwald N."/>
            <person name="Machado M."/>
            <person name="Johnson C.S."/>
            <person name="Arredondo F."/>
            <person name="Hong C."/>
            <person name="Coffey M."/>
            <person name="Young S.K."/>
            <person name="Zeng Q."/>
            <person name="Gargeya S."/>
            <person name="Fitzgerald M."/>
            <person name="Abouelleil A."/>
            <person name="Alvarado L."/>
            <person name="Chapman S.B."/>
            <person name="Gainer-Dewar J."/>
            <person name="Goldberg J."/>
            <person name="Griggs A."/>
            <person name="Gujja S."/>
            <person name="Hansen M."/>
            <person name="Howarth C."/>
            <person name="Imamovic A."/>
            <person name="Ireland A."/>
            <person name="Larimer J."/>
            <person name="McCowan C."/>
            <person name="Murphy C."/>
            <person name="Pearson M."/>
            <person name="Poon T.W."/>
            <person name="Priest M."/>
            <person name="Roberts A."/>
            <person name="Saif S."/>
            <person name="Shea T."/>
            <person name="Sykes S."/>
            <person name="Wortman J."/>
            <person name="Nusbaum C."/>
            <person name="Birren B."/>
        </authorList>
    </citation>
    <scope>NUCLEOTIDE SEQUENCE [LARGE SCALE GENOMIC DNA]</scope>
    <source>
        <strain evidence="1">CJ02B3</strain>
    </source>
</reference>
<accession>W2JLG1</accession>
<sequence length="32" mass="3718">MCKKRCANSLNYEVLVTCEFSQDAFGVMSRMR</sequence>
<reference evidence="2 3" key="2">
    <citation type="submission" date="2013-11" db="EMBL/GenBank/DDBJ databases">
        <title>The Genome Sequence of Phytophthora parasitica CJ05E6.</title>
        <authorList>
            <consortium name="The Broad Institute Genomics Platform"/>
            <person name="Russ C."/>
            <person name="Tyler B."/>
            <person name="Panabieres F."/>
            <person name="Shan W."/>
            <person name="Tripathy S."/>
            <person name="Grunwald N."/>
            <person name="Machado M."/>
            <person name="Johnson C.S."/>
            <person name="Arredondo F."/>
            <person name="Hong C."/>
            <person name="Coffey M."/>
            <person name="Young S.K."/>
            <person name="Zeng Q."/>
            <person name="Gargeya S."/>
            <person name="Fitzgerald M."/>
            <person name="Abouelleil A."/>
            <person name="Alvarado L."/>
            <person name="Chapman S.B."/>
            <person name="Gainer-Dewar J."/>
            <person name="Goldberg J."/>
            <person name="Griggs A."/>
            <person name="Gujja S."/>
            <person name="Hansen M."/>
            <person name="Howarth C."/>
            <person name="Imamovic A."/>
            <person name="Ireland A."/>
            <person name="Larimer J."/>
            <person name="McCowan C."/>
            <person name="Murphy C."/>
            <person name="Pearson M."/>
            <person name="Poon T.W."/>
            <person name="Priest M."/>
            <person name="Roberts A."/>
            <person name="Saif S."/>
            <person name="Shea T."/>
            <person name="Sykes S."/>
            <person name="Wortman J."/>
            <person name="Nusbaum C."/>
            <person name="Birren B."/>
        </authorList>
    </citation>
    <scope>NUCLEOTIDE SEQUENCE [LARGE SCALE GENOMIC DNA]</scope>
    <source>
        <strain evidence="2 3">CJ05E6</strain>
    </source>
</reference>
<evidence type="ECO:0000313" key="2">
    <source>
        <dbReference type="EMBL" id="ETL47285.1"/>
    </source>
</evidence>